<protein>
    <recommendedName>
        <fullName evidence="1">Hemerythrin-like domain-containing protein</fullName>
    </recommendedName>
</protein>
<dbReference type="CDD" id="cd12108">
    <property type="entry name" value="Hr-like"/>
    <property type="match status" value="1"/>
</dbReference>
<dbReference type="eggNOG" id="ENOG502S4CP">
    <property type="taxonomic scope" value="Eukaryota"/>
</dbReference>
<dbReference type="PANTHER" id="PTHR38048">
    <property type="entry name" value="EXPRESSED PROTEIN"/>
    <property type="match status" value="1"/>
</dbReference>
<reference evidence="2 3" key="1">
    <citation type="journal article" date="2011" name="J. Gen. Appl. Microbiol.">
        <title>Draft genome sequencing of the enigmatic basidiomycete Mixia osmundae.</title>
        <authorList>
            <person name="Nishida H."/>
            <person name="Nagatsuka Y."/>
            <person name="Sugiyama J."/>
        </authorList>
    </citation>
    <scope>NUCLEOTIDE SEQUENCE [LARGE SCALE GENOMIC DNA]</scope>
    <source>
        <strain evidence="3">CBS 9802 / IAM 14324 / JCM 22182 / KY 12970</strain>
    </source>
</reference>
<evidence type="ECO:0000313" key="2">
    <source>
        <dbReference type="EMBL" id="GAA93753.1"/>
    </source>
</evidence>
<comment type="caution">
    <text evidence="2">The sequence shown here is derived from an EMBL/GenBank/DDBJ whole genome shotgun (WGS) entry which is preliminary data.</text>
</comment>
<proteinExistence type="predicted"/>
<evidence type="ECO:0000313" key="3">
    <source>
        <dbReference type="Proteomes" id="UP000009131"/>
    </source>
</evidence>
<dbReference type="HOGENOM" id="CLU_074846_2_0_1"/>
<name>G7DTA6_MIXOS</name>
<dbReference type="Pfam" id="PF01814">
    <property type="entry name" value="Hemerythrin"/>
    <property type="match status" value="1"/>
</dbReference>
<dbReference type="OMA" id="CSQLDFH"/>
<reference evidence="2 3" key="2">
    <citation type="journal article" date="2012" name="Open Biol.">
        <title>Characteristics of nucleosomes and linker DNA regions on the genome of the basidiomycete Mixia osmundae revealed by mono- and dinucleosome mapping.</title>
        <authorList>
            <person name="Nishida H."/>
            <person name="Kondo S."/>
            <person name="Matsumoto T."/>
            <person name="Suzuki Y."/>
            <person name="Yoshikawa H."/>
            <person name="Taylor T.D."/>
            <person name="Sugiyama J."/>
        </authorList>
    </citation>
    <scope>NUCLEOTIDE SEQUENCE [LARGE SCALE GENOMIC DNA]</scope>
    <source>
        <strain evidence="3">CBS 9802 / IAM 14324 / JCM 22182 / KY 12970</strain>
    </source>
</reference>
<feature type="domain" description="Hemerythrin-like" evidence="1">
    <location>
        <begin position="35"/>
        <end position="160"/>
    </location>
</feature>
<dbReference type="InterPro" id="IPR012312">
    <property type="entry name" value="Hemerythrin-like"/>
</dbReference>
<dbReference type="InParanoid" id="G7DTA6"/>
<dbReference type="RefSeq" id="XP_014571470.1">
    <property type="nucleotide sequence ID" value="XM_014715984.1"/>
</dbReference>
<dbReference type="OrthoDB" id="10044044at2759"/>
<dbReference type="Proteomes" id="UP000009131">
    <property type="component" value="Unassembled WGS sequence"/>
</dbReference>
<dbReference type="InterPro" id="IPR053206">
    <property type="entry name" value="Dimeric_xanthone_biosynth"/>
</dbReference>
<sequence length="183" mass="21340">MSAIAAISNEKRQAIAAINASKIWSRSELSDWDRIADHMDSFHNHFRQTFEHVYRHAEDYRMLGLSLNSFLAQAMSLYTHLNMHHSIEERFIFPHLSQRMPQFAHGEQHTREHQEMHKGLERYSAYIKTAQQTPSKYDGSELRAIMSELGSVLMPHMDAEVTSLKGASLRQYWAFDELKSFPM</sequence>
<accession>G7DTA6</accession>
<dbReference type="AlphaFoldDB" id="G7DTA6"/>
<gene>
    <name evidence="2" type="primary">Mo00399</name>
    <name evidence="2" type="ORF">E5Q_00399</name>
</gene>
<dbReference type="PANTHER" id="PTHR38048:SF1">
    <property type="entry name" value="HEMERYTHRIN-LIKE DOMAIN-CONTAINING PROTEIN"/>
    <property type="match status" value="1"/>
</dbReference>
<evidence type="ECO:0000259" key="1">
    <source>
        <dbReference type="Pfam" id="PF01814"/>
    </source>
</evidence>
<dbReference type="EMBL" id="BABT02000025">
    <property type="protein sequence ID" value="GAA93753.1"/>
    <property type="molecule type" value="Genomic_DNA"/>
</dbReference>
<dbReference type="Gene3D" id="1.20.120.520">
    <property type="entry name" value="nmb1532 protein domain like"/>
    <property type="match status" value="1"/>
</dbReference>
<organism evidence="2 3">
    <name type="scientific">Mixia osmundae (strain CBS 9802 / IAM 14324 / JCM 22182 / KY 12970)</name>
    <dbReference type="NCBI Taxonomy" id="764103"/>
    <lineage>
        <taxon>Eukaryota</taxon>
        <taxon>Fungi</taxon>
        <taxon>Dikarya</taxon>
        <taxon>Basidiomycota</taxon>
        <taxon>Pucciniomycotina</taxon>
        <taxon>Mixiomycetes</taxon>
        <taxon>Mixiales</taxon>
        <taxon>Mixiaceae</taxon>
        <taxon>Mixia</taxon>
    </lineage>
</organism>
<keyword evidence="3" id="KW-1185">Reference proteome</keyword>
<dbReference type="STRING" id="764103.G7DTA6"/>